<dbReference type="SUPFAM" id="SSF50978">
    <property type="entry name" value="WD40 repeat-like"/>
    <property type="match status" value="1"/>
</dbReference>
<evidence type="ECO:0000256" key="5">
    <source>
        <dbReference type="SAM" id="MobiDB-lite"/>
    </source>
</evidence>
<evidence type="ECO:0000313" key="8">
    <source>
        <dbReference type="Proteomes" id="UP001151287"/>
    </source>
</evidence>
<evidence type="ECO:0000256" key="1">
    <source>
        <dbReference type="ARBA" id="ARBA00004240"/>
    </source>
</evidence>
<feature type="domain" description="Sec39" evidence="6">
    <location>
        <begin position="553"/>
        <end position="1081"/>
    </location>
</feature>
<dbReference type="Proteomes" id="UP001151287">
    <property type="component" value="Unassembled WGS sequence"/>
</dbReference>
<dbReference type="GO" id="GO:0006890">
    <property type="term" value="P:retrograde vesicle-mediated transport, Golgi to endoplasmic reticulum"/>
    <property type="evidence" value="ECO:0007669"/>
    <property type="project" value="InterPro"/>
</dbReference>
<evidence type="ECO:0000259" key="6">
    <source>
        <dbReference type="Pfam" id="PF08314"/>
    </source>
</evidence>
<name>A0A9Q0HNS2_9POAL</name>
<dbReference type="InterPro" id="IPR015943">
    <property type="entry name" value="WD40/YVTN_repeat-like_dom_sf"/>
</dbReference>
<dbReference type="PANTHER" id="PTHR15922:SF2">
    <property type="entry name" value="NBAS SUBUNIT OF NRZ TETHERING COMPLEX"/>
    <property type="match status" value="1"/>
</dbReference>
<dbReference type="PANTHER" id="PTHR15922">
    <property type="entry name" value="NEUROBLASTOMA-AMPLIFIED SEQUENCE"/>
    <property type="match status" value="1"/>
</dbReference>
<dbReference type="InterPro" id="IPR036322">
    <property type="entry name" value="WD40_repeat_dom_sf"/>
</dbReference>
<comment type="subcellular location">
    <subcellularLocation>
        <location evidence="1">Endoplasmic reticulum</location>
    </subcellularLocation>
</comment>
<accession>A0A9Q0HNS2</accession>
<protein>
    <recommendedName>
        <fullName evidence="6">Sec39 domain-containing protein</fullName>
    </recommendedName>
</protein>
<evidence type="ECO:0000256" key="2">
    <source>
        <dbReference type="ARBA" id="ARBA00022448"/>
    </source>
</evidence>
<dbReference type="OrthoDB" id="19988at2759"/>
<dbReference type="Pfam" id="PF08314">
    <property type="entry name" value="Sec39"/>
    <property type="match status" value="1"/>
</dbReference>
<gene>
    <name evidence="7" type="ORF">LUZ63_009634</name>
</gene>
<evidence type="ECO:0000256" key="3">
    <source>
        <dbReference type="ARBA" id="ARBA00022824"/>
    </source>
</evidence>
<dbReference type="EMBL" id="JAMQYH010000003">
    <property type="protein sequence ID" value="KAJ1692936.1"/>
    <property type="molecule type" value="Genomic_DNA"/>
</dbReference>
<dbReference type="Gene3D" id="2.130.10.10">
    <property type="entry name" value="YVTN repeat-like/Quinoprotein amine dehydrogenase"/>
    <property type="match status" value="1"/>
</dbReference>
<keyword evidence="3" id="KW-0256">Endoplasmic reticulum</keyword>
<dbReference type="InterPro" id="IPR013244">
    <property type="entry name" value="Sec39_domain"/>
</dbReference>
<organism evidence="7 8">
    <name type="scientific">Rhynchospora breviuscula</name>
    <dbReference type="NCBI Taxonomy" id="2022672"/>
    <lineage>
        <taxon>Eukaryota</taxon>
        <taxon>Viridiplantae</taxon>
        <taxon>Streptophyta</taxon>
        <taxon>Embryophyta</taxon>
        <taxon>Tracheophyta</taxon>
        <taxon>Spermatophyta</taxon>
        <taxon>Magnoliopsida</taxon>
        <taxon>Liliopsida</taxon>
        <taxon>Poales</taxon>
        <taxon>Cyperaceae</taxon>
        <taxon>Cyperoideae</taxon>
        <taxon>Rhynchosporeae</taxon>
        <taxon>Rhynchospora</taxon>
    </lineage>
</organism>
<dbReference type="GO" id="GO:0015031">
    <property type="term" value="P:protein transport"/>
    <property type="evidence" value="ECO:0007669"/>
    <property type="project" value="UniProtKB-KW"/>
</dbReference>
<reference evidence="7" key="1">
    <citation type="journal article" date="2022" name="Cell">
        <title>Repeat-based holocentromeres influence genome architecture and karyotype evolution.</title>
        <authorList>
            <person name="Hofstatter P.G."/>
            <person name="Thangavel G."/>
            <person name="Lux T."/>
            <person name="Neumann P."/>
            <person name="Vondrak T."/>
            <person name="Novak P."/>
            <person name="Zhang M."/>
            <person name="Costa L."/>
            <person name="Castellani M."/>
            <person name="Scott A."/>
            <person name="Toegelov H."/>
            <person name="Fuchs J."/>
            <person name="Mata-Sucre Y."/>
            <person name="Dias Y."/>
            <person name="Vanzela A.L.L."/>
            <person name="Huettel B."/>
            <person name="Almeida C.C.S."/>
            <person name="Simkova H."/>
            <person name="Souza G."/>
            <person name="Pedrosa-Harand A."/>
            <person name="Macas J."/>
            <person name="Mayer K.F.X."/>
            <person name="Houben A."/>
            <person name="Marques A."/>
        </authorList>
    </citation>
    <scope>NUCLEOTIDE SEQUENCE</scope>
    <source>
        <strain evidence="7">RhyBre1mFocal</strain>
    </source>
</reference>
<dbReference type="GO" id="GO:0000149">
    <property type="term" value="F:SNARE binding"/>
    <property type="evidence" value="ECO:0007669"/>
    <property type="project" value="TreeGrafter"/>
</dbReference>
<evidence type="ECO:0000313" key="7">
    <source>
        <dbReference type="EMBL" id="KAJ1692936.1"/>
    </source>
</evidence>
<sequence>MEEERQTEVLYEIRRHASRSLPFDPSQTQTSGAEAGSGFLSYLSLGGVAKIKEKWSGYYRGRAFKREIFLIVSPNGKYVAVCAGSEIVILEKGNNYMEPCGIYKENERTVAFATGTWMEAEGILVALDDLSSIYVIKANGIEVARQSNKQLKMPLPIIGIVVLEDSNSSESSGRFAIFVNDGSIHQLCIRKAHDTSATVSIQHISKNVALSETSQLPSFVACMDFNPNLSLVVLLGGSDSSSGNYCLYLLRVARNFELNFCCCGPEFKGSFLPSAPKGQTTLDSYPKVQISPQGKYVATLDSVGSLKVFKLESNLNSLSYHSSPKGEYLETIVDMTWWGEGILTLATKPGNVFLYDVIDNKKVSQNDAMVSTPLVEKIKHQPGCVLVLESQRQGENFWSLVSFCEVGISEMYNVLIRSRSYKEALGFCSRYGLDKDEVFKAEWLGSVKDISAMDSCLSKIKDKEFVLSECVNSIGPTEPVLRALISFGLSVTDRYRFGDVDRSESRSLAWNMRIFRLRLLQSRDRLETFLGVNMGRFSEKEYGQFLSHPLIHTAISLAENGKIGALNLLFKRHPYTISASILNILSSIPETIPVHSYSQLLPGVSPFSTSLLREADWVECEKTVSYIENTLDQSENTENIETEILLKLTKGIIWPAVNNLSDWYMNRAREMDSLSGQLDNCISLMELACQKGIVGLEQFLDQIKYLHDLVYSDEPIDFTMDLATWEPLPQYEKFKLLLKGSKEENVIQKLREKAVPFMLKYMEEEERESYLARWLKELAKENRLSICLTVFENGCGENPIEGLFGGILELVETAVQCVYTCSATDQWSTMGFILSNLLNRITRDRVSGDGAVPIDLLERMERRIKVVQGHVEVGRLLAYYQVPKPIGYFVSGQSEEKNVRQLVRLILSKFGRRQPIKADTEWASMWRDMQCFQEKAFSFLDSEYLLTEFIRGLLKAGKFSLARNYLRGTSSVDLPTEKAESLVINAAREYFFSASTLSCSEIWKAKECLSLLPNNPNVQAESDIIDAITIRLPELGVTLLPMQFKQIKDPMEVIRTIITSRTGAYLNVDEIIDVAKLLGLKTEDEILVVEEAIAREAAVASDIQLASDLCLSLAKKGHGPAWDLCAAIARGPQLDNLDFDSRKKLLGFALSNCDEASVGELLNAWKEFGICDDLDHLKVSRSSKSREGTIGKDRVEKQKAMLSWVCNEVPNDEKQRKKILSFASNELPWLMELCNKGEYTEKNVPKIPCRRHYFSIKTRAINAIISWLAENGFSPKDELVASLARSVMGPPVSEEDDMLSLLLLLNLVDPLGGVGVIEEEIKNRRDYKEVHSMMGIGMAYSSLNNARKECASPEQRRELLLHGFYEKFVSLDSDGDQMSKAQNIFWTEWKAKLEQEKRFTVQSRALEQLMPRVDAARFLSGDADYIKSSVFGLVDTVKSEKKHVLKDAVELADTYGLHRCEVLFHFLSCALISDCWENHDILAEISEYRDEIVKNSMTFIHMVSSLVYPKIRGQNKQRLSYVFSILSACHARLKRSLDPEYNKYVEEDHHHMHMLDHSRYYKTLEQECLRLSFIDSFDFKNIAGLYDLNFDHFNEEICKNVHENTIDALAETVQSLVGMYDSALGKGLISSEGVYKHYILGQLASLEGRSEARLGKSIEASALQNFLGEIEASFDKCKKYIGVLSQLDVSYVIGRYFTLCFRINFSRDPPDDPAWEEVLISLVNFWIKLVQEIAEKMEVLNCLKIFKVLLTDGAISINQGWDTVSTYMKIGFSSGLTADISYFGKAMVLAGCDFESVGEIFNACREGQNHNVDLLELYGDVASTSLLDLIKGSNSTLELYRLLSSLSRFSEKYPGDLKTVRSEVWRQLHVFSEKLEITSRTRVFALQLMQAITGENTRTLPPEIVSLVEKWESWDGSGTQNNTGIVPESSLFSSGSITSTLVALKSTQLVSSCLPSFTIAPEDLSTLDSAVSRFLQLSENVSGDLSAESVNVLEAVLEQWEELFCSKLEQDKPQDSPKESDEWANDEWGDGWDSLPDDMGSTRKMVTEPESVPVLVHPLHTCWMDVVQKLINLGEINRVMELIDRSLSKSKVLLDEDEANNLLPLLAAKDCFVSLKLLLALPHEGPRGQCMQLVETKLRDSTTYDAAHNDNIELLALVLFSGFLCSSTAGPTVYPKMFSYLCYLVGHLARICQEGFVNQLDNVGQKWNEKLVFARVLFPCFLSELVMRGEFLLAGFMVSKWMHTHSSLGLIDVVQVSLRRYLEAEVLVQTQNQEVYSYCPLDYIISVLRSRLVFLLQSALSAISEK</sequence>
<keyword evidence="2" id="KW-0813">Transport</keyword>
<keyword evidence="8" id="KW-1185">Reference proteome</keyword>
<feature type="region of interest" description="Disordered" evidence="5">
    <location>
        <begin position="2009"/>
        <end position="2041"/>
    </location>
</feature>
<dbReference type="GO" id="GO:0070939">
    <property type="term" value="C:Dsl1/NZR complex"/>
    <property type="evidence" value="ECO:0007669"/>
    <property type="project" value="TreeGrafter"/>
</dbReference>
<keyword evidence="4" id="KW-0653">Protein transport</keyword>
<feature type="compositionally biased region" description="Basic and acidic residues" evidence="5">
    <location>
        <begin position="2009"/>
        <end position="2021"/>
    </location>
</feature>
<proteinExistence type="predicted"/>
<comment type="caution">
    <text evidence="7">The sequence shown here is derived from an EMBL/GenBank/DDBJ whole genome shotgun (WGS) entry which is preliminary data.</text>
</comment>
<evidence type="ECO:0000256" key="4">
    <source>
        <dbReference type="ARBA" id="ARBA00022927"/>
    </source>
</evidence>